<dbReference type="EMBL" id="KN880696">
    <property type="protein sequence ID" value="KIY63430.1"/>
    <property type="molecule type" value="Genomic_DNA"/>
</dbReference>
<keyword evidence="2" id="KW-1185">Reference proteome</keyword>
<dbReference type="AlphaFoldDB" id="A0A0D7AZM5"/>
<dbReference type="OrthoDB" id="4743193at2759"/>
<sequence>MLQRTVLCASVIMLSRNQQCNILAGLIGIYLHSCNVPENVITTLSHMGVSISVSSINSAISSLSPKAATDLQSALGTFTYAIAYDNLDINLRPSTTTIENAGPTLHHLTTGMAIKLNHIEEKDLACADKLWKASPLN</sequence>
<gene>
    <name evidence="1" type="ORF">CYLTODRAFT_359994</name>
</gene>
<accession>A0A0D7AZM5</accession>
<reference evidence="1 2" key="1">
    <citation type="journal article" date="2015" name="Fungal Genet. Biol.">
        <title>Evolution of novel wood decay mechanisms in Agaricales revealed by the genome sequences of Fistulina hepatica and Cylindrobasidium torrendii.</title>
        <authorList>
            <person name="Floudas D."/>
            <person name="Held B.W."/>
            <person name="Riley R."/>
            <person name="Nagy L.G."/>
            <person name="Koehler G."/>
            <person name="Ransdell A.S."/>
            <person name="Younus H."/>
            <person name="Chow J."/>
            <person name="Chiniquy J."/>
            <person name="Lipzen A."/>
            <person name="Tritt A."/>
            <person name="Sun H."/>
            <person name="Haridas S."/>
            <person name="LaButti K."/>
            <person name="Ohm R.A."/>
            <person name="Kues U."/>
            <person name="Blanchette R.A."/>
            <person name="Grigoriev I.V."/>
            <person name="Minto R.E."/>
            <person name="Hibbett D.S."/>
        </authorList>
    </citation>
    <scope>NUCLEOTIDE SEQUENCE [LARGE SCALE GENOMIC DNA]</scope>
    <source>
        <strain evidence="1 2">FP15055 ss-10</strain>
    </source>
</reference>
<organism evidence="1 2">
    <name type="scientific">Cylindrobasidium torrendii FP15055 ss-10</name>
    <dbReference type="NCBI Taxonomy" id="1314674"/>
    <lineage>
        <taxon>Eukaryota</taxon>
        <taxon>Fungi</taxon>
        <taxon>Dikarya</taxon>
        <taxon>Basidiomycota</taxon>
        <taxon>Agaricomycotina</taxon>
        <taxon>Agaricomycetes</taxon>
        <taxon>Agaricomycetidae</taxon>
        <taxon>Agaricales</taxon>
        <taxon>Marasmiineae</taxon>
        <taxon>Physalacriaceae</taxon>
        <taxon>Cylindrobasidium</taxon>
    </lineage>
</organism>
<evidence type="ECO:0000313" key="2">
    <source>
        <dbReference type="Proteomes" id="UP000054007"/>
    </source>
</evidence>
<evidence type="ECO:0000313" key="1">
    <source>
        <dbReference type="EMBL" id="KIY63430.1"/>
    </source>
</evidence>
<protein>
    <submittedName>
        <fullName evidence="1">Uncharacterized protein</fullName>
    </submittedName>
</protein>
<name>A0A0D7AZM5_9AGAR</name>
<dbReference type="Proteomes" id="UP000054007">
    <property type="component" value="Unassembled WGS sequence"/>
</dbReference>
<feature type="non-terminal residue" evidence="1">
    <location>
        <position position="137"/>
    </location>
</feature>
<proteinExistence type="predicted"/>
<dbReference type="STRING" id="1314674.A0A0D7AZM5"/>